<dbReference type="SUPFAM" id="SSF141371">
    <property type="entry name" value="PilZ domain-like"/>
    <property type="match status" value="1"/>
</dbReference>
<organism evidence="2 4">
    <name type="scientific">Aliidiomarina maris</name>
    <dbReference type="NCBI Taxonomy" id="531312"/>
    <lineage>
        <taxon>Bacteria</taxon>
        <taxon>Pseudomonadati</taxon>
        <taxon>Pseudomonadota</taxon>
        <taxon>Gammaproteobacteria</taxon>
        <taxon>Alteromonadales</taxon>
        <taxon>Idiomarinaceae</taxon>
        <taxon>Aliidiomarina</taxon>
    </lineage>
</organism>
<comment type="caution">
    <text evidence="2">The sequence shown here is derived from an EMBL/GenBank/DDBJ whole genome shotgun (WGS) entry which is preliminary data.</text>
</comment>
<evidence type="ECO:0000313" key="2">
    <source>
        <dbReference type="EMBL" id="RAK01435.1"/>
    </source>
</evidence>
<protein>
    <submittedName>
        <fullName evidence="2">PilZ domain-containing protein</fullName>
    </submittedName>
</protein>
<evidence type="ECO:0000313" key="3">
    <source>
        <dbReference type="EMBL" id="RUO28275.1"/>
    </source>
</evidence>
<dbReference type="AlphaFoldDB" id="A0A327X3J2"/>
<reference evidence="3 5" key="1">
    <citation type="journal article" date="2018" name="Front. Microbiol.">
        <title>Genome-Based Analysis Reveals the Taxonomy and Diversity of the Family Idiomarinaceae.</title>
        <authorList>
            <person name="Liu Y."/>
            <person name="Lai Q."/>
            <person name="Shao Z."/>
        </authorList>
    </citation>
    <scope>NUCLEOTIDE SEQUENCE [LARGE SCALE GENOMIC DNA]</scope>
    <source>
        <strain evidence="3 5">CF12-14</strain>
    </source>
</reference>
<dbReference type="Proteomes" id="UP000287865">
    <property type="component" value="Unassembled WGS sequence"/>
</dbReference>
<dbReference type="EMBL" id="PIPK01000001">
    <property type="protein sequence ID" value="RUO28275.1"/>
    <property type="molecule type" value="Genomic_DNA"/>
</dbReference>
<dbReference type="Proteomes" id="UP000249203">
    <property type="component" value="Unassembled WGS sequence"/>
</dbReference>
<dbReference type="Pfam" id="PF07238">
    <property type="entry name" value="PilZ"/>
    <property type="match status" value="1"/>
</dbReference>
<evidence type="ECO:0000313" key="4">
    <source>
        <dbReference type="Proteomes" id="UP000249203"/>
    </source>
</evidence>
<evidence type="ECO:0000313" key="5">
    <source>
        <dbReference type="Proteomes" id="UP000287865"/>
    </source>
</evidence>
<reference evidence="2 4" key="2">
    <citation type="submission" date="2018-06" db="EMBL/GenBank/DDBJ databases">
        <title>Genomic Encyclopedia of Type Strains, Phase III (KMG-III): the genomes of soil and plant-associated and newly described type strains.</title>
        <authorList>
            <person name="Whitman W."/>
        </authorList>
    </citation>
    <scope>NUCLEOTIDE SEQUENCE [LARGE SCALE GENOMIC DNA]</scope>
    <source>
        <strain evidence="2 4">CGMCC 1.15366</strain>
    </source>
</reference>
<dbReference type="RefSeq" id="WP_111567931.1">
    <property type="nucleotide sequence ID" value="NZ_PIPK01000001.1"/>
</dbReference>
<gene>
    <name evidence="2" type="ORF">B0I24_10158</name>
    <name evidence="3" type="ORF">CWE07_00265</name>
</gene>
<evidence type="ECO:0000259" key="1">
    <source>
        <dbReference type="Pfam" id="PF07238"/>
    </source>
</evidence>
<keyword evidence="5" id="KW-1185">Reference proteome</keyword>
<feature type="domain" description="PilZ" evidence="1">
    <location>
        <begin position="8"/>
        <end position="94"/>
    </location>
</feature>
<dbReference type="Gene3D" id="2.40.10.220">
    <property type="entry name" value="predicted glycosyltransferase like domains"/>
    <property type="match status" value="1"/>
</dbReference>
<dbReference type="GO" id="GO:0035438">
    <property type="term" value="F:cyclic-di-GMP binding"/>
    <property type="evidence" value="ECO:0007669"/>
    <property type="project" value="InterPro"/>
</dbReference>
<name>A0A327X3J2_9GAMM</name>
<dbReference type="EMBL" id="QLMD01000001">
    <property type="protein sequence ID" value="RAK01435.1"/>
    <property type="molecule type" value="Genomic_DNA"/>
</dbReference>
<accession>A0A327X3J2</accession>
<dbReference type="OrthoDB" id="5290589at2"/>
<dbReference type="InterPro" id="IPR009875">
    <property type="entry name" value="PilZ_domain"/>
</dbReference>
<sequence>MSTSLSKEQRDFHRMAINAPATVVYVRDDQMQRMAATCKDLGATGVSLQVAEPLQEGDPIEVVIKGLNVQPLDVKAKVLRVETLANGEYLIGCAATSVR</sequence>
<proteinExistence type="predicted"/>